<evidence type="ECO:0000313" key="1">
    <source>
        <dbReference type="EMBL" id="QHT73939.1"/>
    </source>
</evidence>
<dbReference type="EMBL" id="MN739834">
    <property type="protein sequence ID" value="QHT73939.1"/>
    <property type="molecule type" value="Genomic_DNA"/>
</dbReference>
<reference evidence="1" key="1">
    <citation type="journal article" date="2020" name="Nature">
        <title>Giant virus diversity and host interactions through global metagenomics.</title>
        <authorList>
            <person name="Schulz F."/>
            <person name="Roux S."/>
            <person name="Paez-Espino D."/>
            <person name="Jungbluth S."/>
            <person name="Walsh D.A."/>
            <person name="Denef V.J."/>
            <person name="McMahon K.D."/>
            <person name="Konstantinidis K.T."/>
            <person name="Eloe-Fadrosh E.A."/>
            <person name="Kyrpides N.C."/>
            <person name="Woyke T."/>
        </authorList>
    </citation>
    <scope>NUCLEOTIDE SEQUENCE</scope>
    <source>
        <strain evidence="1">GVMAG-M-3300023179-4</strain>
    </source>
</reference>
<protein>
    <submittedName>
        <fullName evidence="1">Uncharacterized protein</fullName>
    </submittedName>
</protein>
<dbReference type="AlphaFoldDB" id="A0A6C0H0H7"/>
<accession>A0A6C0H0H7</accession>
<sequence length="58" mass="6983">MSNQNLILSAIIEIRNKKDNNIIKYSKKEINNKTYKKYYVLTPKNWDQLINKIKQDIV</sequence>
<name>A0A6C0H0H7_9ZZZZ</name>
<proteinExistence type="predicted"/>
<organism evidence="1">
    <name type="scientific">viral metagenome</name>
    <dbReference type="NCBI Taxonomy" id="1070528"/>
    <lineage>
        <taxon>unclassified sequences</taxon>
        <taxon>metagenomes</taxon>
        <taxon>organismal metagenomes</taxon>
    </lineage>
</organism>